<name>A0A830HCH5_9CHLO</name>
<dbReference type="OrthoDB" id="497912at2759"/>
<accession>A0A830HCH5</accession>
<dbReference type="GO" id="GO:0000049">
    <property type="term" value="F:tRNA binding"/>
    <property type="evidence" value="ECO:0007669"/>
    <property type="project" value="UniProtKB-UniRule"/>
</dbReference>
<evidence type="ECO:0000313" key="6">
    <source>
        <dbReference type="EMBL" id="GHP05066.1"/>
    </source>
</evidence>
<dbReference type="PROSITE" id="PS50886">
    <property type="entry name" value="TRBD"/>
    <property type="match status" value="1"/>
</dbReference>
<feature type="region of interest" description="Disordered" evidence="4">
    <location>
        <begin position="303"/>
        <end position="383"/>
    </location>
</feature>
<keyword evidence="2 3" id="KW-0694">RNA-binding</keyword>
<dbReference type="InterPro" id="IPR012340">
    <property type="entry name" value="NA-bd_OB-fold"/>
</dbReference>
<comment type="caution">
    <text evidence="6">The sequence shown here is derived from an EMBL/GenBank/DDBJ whole genome shotgun (WGS) entry which is preliminary data.</text>
</comment>
<proteinExistence type="predicted"/>
<dbReference type="SUPFAM" id="SSF50249">
    <property type="entry name" value="Nucleic acid-binding proteins"/>
    <property type="match status" value="1"/>
</dbReference>
<dbReference type="EMBL" id="BNJQ01000009">
    <property type="protein sequence ID" value="GHP05066.1"/>
    <property type="molecule type" value="Genomic_DNA"/>
</dbReference>
<keyword evidence="1 3" id="KW-0820">tRNA-binding</keyword>
<feature type="compositionally biased region" description="Basic and acidic residues" evidence="4">
    <location>
        <begin position="350"/>
        <end position="362"/>
    </location>
</feature>
<gene>
    <name evidence="6" type="ORF">PPROV_000381800</name>
</gene>
<sequence>MQVPDVEEVDLHHVQNAWDVIPQEQIAAQRQASLAESSEEDDSMQVCSNITVYGMMISEAHGMPYHYQNRCPQPYGERDEAEWLLFKRFAQNGLLQFREPCVVECHESGEMCESCRALHPEVFSKDAMAAGHAIWNRMPMPEYCVSRAKVLAAERLAKAQGKVGERGFTKEQRDALMNKFSSKPQVSAAAKAARAASSRRASASSSSRRYHVVVVARVLNVAEVPGHARLKACTLLIDSSSSDSTITVVTNAPNVKTSLLVVVARIGAVVEEDNTTITKKSVGGVTSEGMLCSCPMLGWKGHDNSAATIPPDAGFQPGDKPPASRPLPKGADTATTQEDRPTETLFARKLTKEEKKAAAEARKAKKAAKKAAGGGDADEGDDAFFDGDSRRLWRNFMDARPVHVLHATSDIQDCRRETERIPKVTQTGK</sequence>
<dbReference type="Pfam" id="PF01588">
    <property type="entry name" value="tRNA_bind"/>
    <property type="match status" value="1"/>
</dbReference>
<keyword evidence="7" id="KW-1185">Reference proteome</keyword>
<protein>
    <recommendedName>
        <fullName evidence="5">tRNA-binding domain-containing protein</fullName>
    </recommendedName>
</protein>
<dbReference type="Gene3D" id="2.40.50.140">
    <property type="entry name" value="Nucleic acid-binding proteins"/>
    <property type="match status" value="1"/>
</dbReference>
<feature type="domain" description="TRNA-binding" evidence="5">
    <location>
        <begin position="207"/>
        <end position="322"/>
    </location>
</feature>
<dbReference type="InterPro" id="IPR002547">
    <property type="entry name" value="tRNA-bd_dom"/>
</dbReference>
<dbReference type="Proteomes" id="UP000660262">
    <property type="component" value="Unassembled WGS sequence"/>
</dbReference>
<evidence type="ECO:0000256" key="2">
    <source>
        <dbReference type="ARBA" id="ARBA00022884"/>
    </source>
</evidence>
<evidence type="ECO:0000256" key="3">
    <source>
        <dbReference type="PROSITE-ProRule" id="PRU00209"/>
    </source>
</evidence>
<evidence type="ECO:0000256" key="4">
    <source>
        <dbReference type="SAM" id="MobiDB-lite"/>
    </source>
</evidence>
<evidence type="ECO:0000256" key="1">
    <source>
        <dbReference type="ARBA" id="ARBA00022555"/>
    </source>
</evidence>
<organism evidence="6 7">
    <name type="scientific">Pycnococcus provasolii</name>
    <dbReference type="NCBI Taxonomy" id="41880"/>
    <lineage>
        <taxon>Eukaryota</taxon>
        <taxon>Viridiplantae</taxon>
        <taxon>Chlorophyta</taxon>
        <taxon>Pseudoscourfieldiophyceae</taxon>
        <taxon>Pseudoscourfieldiales</taxon>
        <taxon>Pycnococcaceae</taxon>
        <taxon>Pycnococcus</taxon>
    </lineage>
</organism>
<evidence type="ECO:0000259" key="5">
    <source>
        <dbReference type="PROSITE" id="PS50886"/>
    </source>
</evidence>
<evidence type="ECO:0000313" key="7">
    <source>
        <dbReference type="Proteomes" id="UP000660262"/>
    </source>
</evidence>
<dbReference type="AlphaFoldDB" id="A0A830HCH5"/>
<reference evidence="6" key="1">
    <citation type="submission" date="2020-10" db="EMBL/GenBank/DDBJ databases">
        <title>Unveiling of a novel bifunctional photoreceptor, Dualchrome1, isolated from a cosmopolitan green alga.</title>
        <authorList>
            <person name="Suzuki S."/>
            <person name="Kawachi M."/>
        </authorList>
    </citation>
    <scope>NUCLEOTIDE SEQUENCE</scope>
    <source>
        <strain evidence="6">NIES 2893</strain>
    </source>
</reference>